<evidence type="ECO:0000313" key="3">
    <source>
        <dbReference type="Proteomes" id="UP000297963"/>
    </source>
</evidence>
<keyword evidence="2" id="KW-0808">Transferase</keyword>
<evidence type="ECO:0000256" key="1">
    <source>
        <dbReference type="SAM" id="MobiDB-lite"/>
    </source>
</evidence>
<accession>A0A4R8VTE7</accession>
<dbReference type="GO" id="GO:0016746">
    <property type="term" value="F:acyltransferase activity"/>
    <property type="evidence" value="ECO:0007669"/>
    <property type="project" value="UniProtKB-KW"/>
</dbReference>
<dbReference type="InterPro" id="IPR011004">
    <property type="entry name" value="Trimer_LpxA-like_sf"/>
</dbReference>
<dbReference type="SUPFAM" id="SSF51161">
    <property type="entry name" value="Trimeric LpxA-like enzymes"/>
    <property type="match status" value="1"/>
</dbReference>
<dbReference type="PANTHER" id="PTHR23416">
    <property type="entry name" value="SIALIC ACID SYNTHASE-RELATED"/>
    <property type="match status" value="1"/>
</dbReference>
<dbReference type="InterPro" id="IPR051159">
    <property type="entry name" value="Hexapeptide_acetyltransf"/>
</dbReference>
<feature type="region of interest" description="Disordered" evidence="1">
    <location>
        <begin position="29"/>
        <end position="57"/>
    </location>
</feature>
<evidence type="ECO:0000313" key="2">
    <source>
        <dbReference type="EMBL" id="TFB87948.1"/>
    </source>
</evidence>
<dbReference type="Proteomes" id="UP000297963">
    <property type="component" value="Unassembled WGS sequence"/>
</dbReference>
<dbReference type="CDD" id="cd04647">
    <property type="entry name" value="LbH_MAT_like"/>
    <property type="match status" value="1"/>
</dbReference>
<keyword evidence="2" id="KW-0012">Acyltransferase</keyword>
<name>A0A4R8VTE7_9MICO</name>
<reference evidence="2 3" key="1">
    <citation type="submission" date="2019-03" db="EMBL/GenBank/DDBJ databases">
        <title>Genomics of glacier-inhabiting Cryobacterium strains.</title>
        <authorList>
            <person name="Liu Q."/>
            <person name="Xin Y.-H."/>
        </authorList>
    </citation>
    <scope>NUCLEOTIDE SEQUENCE [LARGE SCALE GENOMIC DNA]</scope>
    <source>
        <strain evidence="2 3">Hh34</strain>
    </source>
</reference>
<dbReference type="EMBL" id="SOFE01000004">
    <property type="protein sequence ID" value="TFB87948.1"/>
    <property type="molecule type" value="Genomic_DNA"/>
</dbReference>
<dbReference type="Pfam" id="PF14602">
    <property type="entry name" value="Hexapep_2"/>
    <property type="match status" value="1"/>
</dbReference>
<gene>
    <name evidence="2" type="ORF">E3O11_02380</name>
</gene>
<dbReference type="AlphaFoldDB" id="A0A4R8VTE7"/>
<sequence length="532" mass="57082">MAIAADRMAPRETVATRPRPLRIAVTRAGFESSRSQTPIPRAHATAKNRPANSGCPNDAVARYTDQCWLSLRPSTVYSVPQIGLARSAPSIRAYAPSQAPSRSQARRIQKDSRLAVPMKSGSNAPALKLIVQPRLACRSGLRSSVNSDQTRKSTAKKRVADLNGAGAVVSGTFAVVVISRRSAQTTMIMVVSGKAPIGPSWGSTRAGMSAKVTSATAGRTCTGSRNRVTMATKASRASKITIKPRLATKRGSTRLATMTNRAASALIMIGVRRTRNMVKSNIGRLRVVAQSGGAETVDRAGNGRDRAAALLMRLGATITREFSSAPVRRPENRYFRRVGLHRPQNSSCSSTAQPTKWSLTVKLSRLTYKILRRARGRVYAIRALGVQIGSGCRILSDIATTEPWLISVGDRVTISSGVTFITHDGSGWLYRDERGRRYRFAPIRVGSDVFIGAGVTVLPGVSIGDRCVVGAGSVVTASVPDGTIVAGVPARPIKAWPEFHAALRGWPAESDMVGQSYRERVDSIAEGLMARR</sequence>
<proteinExistence type="predicted"/>
<protein>
    <submittedName>
        <fullName evidence="2">Acyltransferase</fullName>
    </submittedName>
</protein>
<organism evidence="2 3">
    <name type="scientific">Cryobacterium levicorallinum</name>
    <dbReference type="NCBI Taxonomy" id="995038"/>
    <lineage>
        <taxon>Bacteria</taxon>
        <taxon>Bacillati</taxon>
        <taxon>Actinomycetota</taxon>
        <taxon>Actinomycetes</taxon>
        <taxon>Micrococcales</taxon>
        <taxon>Microbacteriaceae</taxon>
        <taxon>Cryobacterium</taxon>
    </lineage>
</organism>
<dbReference type="InterPro" id="IPR001451">
    <property type="entry name" value="Hexapep"/>
</dbReference>
<comment type="caution">
    <text evidence="2">The sequence shown here is derived from an EMBL/GenBank/DDBJ whole genome shotgun (WGS) entry which is preliminary data.</text>
</comment>
<dbReference type="Gene3D" id="2.160.10.10">
    <property type="entry name" value="Hexapeptide repeat proteins"/>
    <property type="match status" value="1"/>
</dbReference>